<dbReference type="GO" id="GO:0005544">
    <property type="term" value="F:calcium-dependent phospholipid binding"/>
    <property type="evidence" value="ECO:0007669"/>
    <property type="project" value="InterPro"/>
</dbReference>
<sequence length="389" mass="45166">MLLDLVNGLHFILTEIILMVLQSYDEPKPPFVRSQLHHVNVEGILHEPKIVSSGTSADIKVYKMGNTTKAHQTEMIMNVLLSSTNAERQNIMHQYNRILKKPLLNEKENIKSGLMYQLFEDLLTDTSILLADELYRAIMSSDLRRTTSILIDFWGDEFDQVENAYKIYSVESFWKSIEKHFGKSVKSTLHCIVETRKNEPKQDDPIKGRGVKPIVNKTAVSEVFYDIMVVLDSNKDVGQQLGQRLCKLDPFQFQRLNMIYKRKPVRQFGEVLESRTSGQLHNILVAMYNYSINKPMYFATLIHDELHKELIDVLGVQRFLLFRSEIDLHTIDKMYKAKYGIYLSDDVKRIYYGEYADALLKLLKKEEIPDIYQRSIPLPLPPLLHAIEP</sequence>
<evidence type="ECO:0000313" key="2">
    <source>
        <dbReference type="Proteomes" id="UP000008854"/>
    </source>
</evidence>
<dbReference type="PANTHER" id="PTHR10502:SF102">
    <property type="entry name" value="ANNEXIN B11"/>
    <property type="match status" value="1"/>
</dbReference>
<keyword evidence="2" id="KW-1185">Reference proteome</keyword>
<dbReference type="ExpressionAtlas" id="A0A5K4F4H7">
    <property type="expression patterns" value="baseline and differential"/>
</dbReference>
<evidence type="ECO:0000313" key="3">
    <source>
        <dbReference type="WBParaSite" id="Smp_316490.1"/>
    </source>
</evidence>
<dbReference type="Gene3D" id="1.10.220.10">
    <property type="entry name" value="Annexin"/>
    <property type="match status" value="1"/>
</dbReference>
<dbReference type="GO" id="GO:0005886">
    <property type="term" value="C:plasma membrane"/>
    <property type="evidence" value="ECO:0007669"/>
    <property type="project" value="TreeGrafter"/>
</dbReference>
<organism evidence="2 3">
    <name type="scientific">Schistosoma mansoni</name>
    <name type="common">Blood fluke</name>
    <dbReference type="NCBI Taxonomy" id="6183"/>
    <lineage>
        <taxon>Eukaryota</taxon>
        <taxon>Metazoa</taxon>
        <taxon>Spiralia</taxon>
        <taxon>Lophotrochozoa</taxon>
        <taxon>Platyhelminthes</taxon>
        <taxon>Trematoda</taxon>
        <taxon>Digenea</taxon>
        <taxon>Strigeidida</taxon>
        <taxon>Schistosomatoidea</taxon>
        <taxon>Schistosomatidae</taxon>
        <taxon>Schistosoma</taxon>
    </lineage>
</organism>
<reference evidence="2" key="1">
    <citation type="journal article" date="2012" name="PLoS Negl. Trop. Dis.">
        <title>A systematically improved high quality genome and transcriptome of the human blood fluke Schistosoma mansoni.</title>
        <authorList>
            <person name="Protasio A.V."/>
            <person name="Tsai I.J."/>
            <person name="Babbage A."/>
            <person name="Nichol S."/>
            <person name="Hunt M."/>
            <person name="Aslett M.A."/>
            <person name="De Silva N."/>
            <person name="Velarde G.S."/>
            <person name="Anderson T.J."/>
            <person name="Clark R.C."/>
            <person name="Davidson C."/>
            <person name="Dillon G.P."/>
            <person name="Holroyd N.E."/>
            <person name="LoVerde P.T."/>
            <person name="Lloyd C."/>
            <person name="McQuillan J."/>
            <person name="Oliveira G."/>
            <person name="Otto T.D."/>
            <person name="Parker-Manuel S.J."/>
            <person name="Quail M.A."/>
            <person name="Wilson R.A."/>
            <person name="Zerlotini A."/>
            <person name="Dunne D.W."/>
            <person name="Berriman M."/>
        </authorList>
    </citation>
    <scope>NUCLEOTIDE SEQUENCE [LARGE SCALE GENOMIC DNA]</scope>
    <source>
        <strain evidence="2">Puerto Rican</strain>
    </source>
</reference>
<protein>
    <submittedName>
        <fullName evidence="3">Annexin</fullName>
    </submittedName>
</protein>
<dbReference type="InterPro" id="IPR037104">
    <property type="entry name" value="Annexin_sf"/>
</dbReference>
<reference evidence="3" key="2">
    <citation type="submission" date="2019-11" db="UniProtKB">
        <authorList>
            <consortium name="WormBaseParasite"/>
        </authorList>
    </citation>
    <scope>IDENTIFICATION</scope>
    <source>
        <strain evidence="3">Puerto Rican</strain>
    </source>
</reference>
<evidence type="ECO:0000256" key="1">
    <source>
        <dbReference type="ARBA" id="ARBA00007831"/>
    </source>
</evidence>
<dbReference type="GO" id="GO:0005737">
    <property type="term" value="C:cytoplasm"/>
    <property type="evidence" value="ECO:0007669"/>
    <property type="project" value="TreeGrafter"/>
</dbReference>
<accession>A0A5K4F4H7</accession>
<dbReference type="GO" id="GO:0005634">
    <property type="term" value="C:nucleus"/>
    <property type="evidence" value="ECO:0007669"/>
    <property type="project" value="TreeGrafter"/>
</dbReference>
<dbReference type="GO" id="GO:0005509">
    <property type="term" value="F:calcium ion binding"/>
    <property type="evidence" value="ECO:0007669"/>
    <property type="project" value="InterPro"/>
</dbReference>
<dbReference type="GO" id="GO:0001786">
    <property type="term" value="F:phosphatidylserine binding"/>
    <property type="evidence" value="ECO:0007669"/>
    <property type="project" value="TreeGrafter"/>
</dbReference>
<dbReference type="Proteomes" id="UP000008854">
    <property type="component" value="Unassembled WGS sequence"/>
</dbReference>
<name>A0A5K4F4H7_SCHMA</name>
<dbReference type="GO" id="GO:0012506">
    <property type="term" value="C:vesicle membrane"/>
    <property type="evidence" value="ECO:0007669"/>
    <property type="project" value="TreeGrafter"/>
</dbReference>
<dbReference type="WBParaSite" id="Smp_316490.1">
    <property type="protein sequence ID" value="Smp_316490.1"/>
    <property type="gene ID" value="Smp_316490"/>
</dbReference>
<dbReference type="AlphaFoldDB" id="A0A5K4F4H7"/>
<dbReference type="SUPFAM" id="SSF47874">
    <property type="entry name" value="Annexin"/>
    <property type="match status" value="1"/>
</dbReference>
<comment type="similarity">
    <text evidence="1">Belongs to the annexin family.</text>
</comment>
<dbReference type="PANTHER" id="PTHR10502">
    <property type="entry name" value="ANNEXIN"/>
    <property type="match status" value="1"/>
</dbReference>
<dbReference type="InParanoid" id="A0A5K4F4H7"/>
<proteinExistence type="inferred from homology"/>